<comment type="caution">
    <text evidence="9">Lacks conserved residue(s) required for the propagation of feature annotation.</text>
</comment>
<keyword evidence="6 9" id="KW-1133">Transmembrane helix</keyword>
<accession>A0AAR5PGL4</accession>
<name>A0AAR5PGL4_DENPD</name>
<organism evidence="10 11">
    <name type="scientific">Dendroctonus ponderosae</name>
    <name type="common">Mountain pine beetle</name>
    <dbReference type="NCBI Taxonomy" id="77166"/>
    <lineage>
        <taxon>Eukaryota</taxon>
        <taxon>Metazoa</taxon>
        <taxon>Ecdysozoa</taxon>
        <taxon>Arthropoda</taxon>
        <taxon>Hexapoda</taxon>
        <taxon>Insecta</taxon>
        <taxon>Pterygota</taxon>
        <taxon>Neoptera</taxon>
        <taxon>Endopterygota</taxon>
        <taxon>Coleoptera</taxon>
        <taxon>Polyphaga</taxon>
        <taxon>Cucujiformia</taxon>
        <taxon>Curculionidae</taxon>
        <taxon>Scolytinae</taxon>
        <taxon>Dendroctonus</taxon>
    </lineage>
</organism>
<dbReference type="AlphaFoldDB" id="A0AAR5PGL4"/>
<evidence type="ECO:0000256" key="8">
    <source>
        <dbReference type="ARBA" id="ARBA00023136"/>
    </source>
</evidence>
<comment type="similarity">
    <text evidence="3 9">Belongs to the KISH family.</text>
</comment>
<dbReference type="KEGG" id="dpa:109537756"/>
<evidence type="ECO:0000313" key="11">
    <source>
        <dbReference type="Proteomes" id="UP000019118"/>
    </source>
</evidence>
<dbReference type="InterPro" id="IPR051523">
    <property type="entry name" value="KISH_domain"/>
</dbReference>
<dbReference type="PANTHER" id="PTHR13229">
    <property type="entry name" value="PROTEIN KISH-A"/>
    <property type="match status" value="1"/>
</dbReference>
<dbReference type="GeneID" id="109537756"/>
<keyword evidence="11" id="KW-1185">Reference proteome</keyword>
<dbReference type="CTD" id="50363"/>
<dbReference type="Pfam" id="PF06842">
    <property type="entry name" value="DUF1242"/>
    <property type="match status" value="1"/>
</dbReference>
<protein>
    <recommendedName>
        <fullName evidence="9">Protein kish</fullName>
    </recommendedName>
</protein>
<evidence type="ECO:0000256" key="4">
    <source>
        <dbReference type="ARBA" id="ARBA00022692"/>
    </source>
</evidence>
<keyword evidence="8 9" id="KW-0472">Membrane</keyword>
<sequence length="72" mass="8112">MSALFNLQSLLTVVLLVICTCAYLKSFFPKVFDKSRTGILKTCWKCARIGERKSPWVAAACSMMAFTILFLK</sequence>
<reference evidence="11" key="1">
    <citation type="journal article" date="2013" name="Genome Biol.">
        <title>Draft genome of the mountain pine beetle, Dendroctonus ponderosae Hopkins, a major forest pest.</title>
        <authorList>
            <person name="Keeling C.I."/>
            <person name="Yuen M.M."/>
            <person name="Liao N.Y."/>
            <person name="Docking T.R."/>
            <person name="Chan S.K."/>
            <person name="Taylor G.A."/>
            <person name="Palmquist D.L."/>
            <person name="Jackman S.D."/>
            <person name="Nguyen A."/>
            <person name="Li M."/>
            <person name="Henderson H."/>
            <person name="Janes J.K."/>
            <person name="Zhao Y."/>
            <person name="Pandoh P."/>
            <person name="Moore R."/>
            <person name="Sperling F.A."/>
            <person name="Huber D.P."/>
            <person name="Birol I."/>
            <person name="Jones S.J."/>
            <person name="Bohlmann J."/>
        </authorList>
    </citation>
    <scope>NUCLEOTIDE SEQUENCE</scope>
</reference>
<proteinExistence type="inferred from homology"/>
<comment type="subcellular location">
    <subcellularLocation>
        <location evidence="2">Golgi apparatus membrane</location>
        <topology evidence="2">Single-pass type I membrane protein</topology>
    </subcellularLocation>
</comment>
<feature type="transmembrane region" description="Helical" evidence="9">
    <location>
        <begin position="6"/>
        <end position="24"/>
    </location>
</feature>
<evidence type="ECO:0000256" key="6">
    <source>
        <dbReference type="ARBA" id="ARBA00022989"/>
    </source>
</evidence>
<evidence type="ECO:0000256" key="7">
    <source>
        <dbReference type="ARBA" id="ARBA00023034"/>
    </source>
</evidence>
<reference evidence="10" key="2">
    <citation type="submission" date="2024-08" db="UniProtKB">
        <authorList>
            <consortium name="EnsemblMetazoa"/>
        </authorList>
    </citation>
    <scope>IDENTIFICATION</scope>
</reference>
<evidence type="ECO:0000256" key="1">
    <source>
        <dbReference type="ARBA" id="ARBA00002154"/>
    </source>
</evidence>
<dbReference type="EnsemblMetazoa" id="XM_019904636.1">
    <property type="protein sequence ID" value="XP_019760195.1"/>
    <property type="gene ID" value="LOC109537756"/>
</dbReference>
<keyword evidence="7" id="KW-0333">Golgi apparatus</keyword>
<evidence type="ECO:0000256" key="3">
    <source>
        <dbReference type="ARBA" id="ARBA00008961"/>
    </source>
</evidence>
<keyword evidence="5" id="KW-0732">Signal</keyword>
<evidence type="ECO:0000256" key="5">
    <source>
        <dbReference type="ARBA" id="ARBA00022729"/>
    </source>
</evidence>
<evidence type="ECO:0000313" key="10">
    <source>
        <dbReference type="EnsemblMetazoa" id="XP_019760195.1"/>
    </source>
</evidence>
<feature type="transmembrane region" description="Helical" evidence="9">
    <location>
        <begin position="54"/>
        <end position="71"/>
    </location>
</feature>
<dbReference type="InterPro" id="IPR009653">
    <property type="entry name" value="Ksh1"/>
</dbReference>
<evidence type="ECO:0000256" key="9">
    <source>
        <dbReference type="RuleBase" id="RU910717"/>
    </source>
</evidence>
<dbReference type="GO" id="GO:0000139">
    <property type="term" value="C:Golgi membrane"/>
    <property type="evidence" value="ECO:0007669"/>
    <property type="project" value="UniProtKB-SubCell"/>
</dbReference>
<keyword evidence="4 9" id="KW-0812">Transmembrane</keyword>
<evidence type="ECO:0000256" key="2">
    <source>
        <dbReference type="ARBA" id="ARBA00004614"/>
    </source>
</evidence>
<dbReference type="Proteomes" id="UP000019118">
    <property type="component" value="Unassembled WGS sequence"/>
</dbReference>
<comment type="function">
    <text evidence="1 9">Involved in the early part of the secretory pathway.</text>
</comment>